<proteinExistence type="predicted"/>
<accession>X0VK37</accession>
<dbReference type="AlphaFoldDB" id="X0VK37"/>
<protein>
    <submittedName>
        <fullName evidence="1">Uncharacterized protein</fullName>
    </submittedName>
</protein>
<comment type="caution">
    <text evidence="1">The sequence shown here is derived from an EMBL/GenBank/DDBJ whole genome shotgun (WGS) entry which is preliminary data.</text>
</comment>
<dbReference type="EMBL" id="BARS01036762">
    <property type="protein sequence ID" value="GAG18605.1"/>
    <property type="molecule type" value="Genomic_DNA"/>
</dbReference>
<sequence>MFDYIDGDDTVWGKRTLERLAKDGQLISYQHRSFWQYNEILSERHLLESL</sequence>
<gene>
    <name evidence="1" type="ORF">S01H1_56454</name>
</gene>
<reference evidence="1" key="1">
    <citation type="journal article" date="2014" name="Front. Microbiol.">
        <title>High frequency of phylogenetically diverse reductive dehalogenase-homologous genes in deep subseafloor sedimentary metagenomes.</title>
        <authorList>
            <person name="Kawai M."/>
            <person name="Futagami T."/>
            <person name="Toyoda A."/>
            <person name="Takaki Y."/>
            <person name="Nishi S."/>
            <person name="Hori S."/>
            <person name="Arai W."/>
            <person name="Tsubouchi T."/>
            <person name="Morono Y."/>
            <person name="Uchiyama I."/>
            <person name="Ito T."/>
            <person name="Fujiyama A."/>
            <person name="Inagaki F."/>
            <person name="Takami H."/>
        </authorList>
    </citation>
    <scope>NUCLEOTIDE SEQUENCE</scope>
    <source>
        <strain evidence="1">Expedition CK06-06</strain>
    </source>
</reference>
<organism evidence="1">
    <name type="scientific">marine sediment metagenome</name>
    <dbReference type="NCBI Taxonomy" id="412755"/>
    <lineage>
        <taxon>unclassified sequences</taxon>
        <taxon>metagenomes</taxon>
        <taxon>ecological metagenomes</taxon>
    </lineage>
</organism>
<name>X0VK37_9ZZZZ</name>
<evidence type="ECO:0000313" key="1">
    <source>
        <dbReference type="EMBL" id="GAG18605.1"/>
    </source>
</evidence>